<feature type="compositionally biased region" description="Basic and acidic residues" evidence="1">
    <location>
        <begin position="743"/>
        <end position="769"/>
    </location>
</feature>
<proteinExistence type="predicted"/>
<evidence type="ECO:0000259" key="2">
    <source>
        <dbReference type="Pfam" id="PF17905"/>
    </source>
</evidence>
<sequence length="884" mass="99886">MREGAVREGDGYQVTARRYPFRAVPPQSRSLSPFQHSKMVAQTDSWNQSRFPPVDLSIRPSLHQILEQPEQFFHISQQSAKMSVEHSRRVQLSNELKRRADIQHYREYSMKPSTLRQPAVDIERVTLTMEVTYSDYEEMFTKRILRGTSESCANIMMETNTIIQFPDRDEPNPDFMHQISFFFYCNAVTITGNLTAVEQARLRLRKFCPIVLMFALSERLREGVPANRLNNWMKEKIDDGTINFPTLSIQVLPHSLSATFKDPVVRVSGRVGDEELLLQACQRLRDLLFVPEVADKVSFSTHMEVPAAQRSQLVGTPDGAQLLVISRVTKALLHFPSHSDEASQTLFFYFTGQPDSILKARRYVQGLLPMQLCFHAGSEDLRARIDPENRLIKFYDEVLRVSVRVVPSDLESLSMLPGDQMRHFISLRTSEYNVGALYAVMRRVLKRGDEIPMVKPNDYAEMLPLVPDLIKHACEVNVKCRLEPGALDLGTLSSFLTPTFPMHTTNSSQSLSTETADQSSLDMDFPGSSDVILSQGKESISAFNRSTCLDTSFDTTASGHSTRNRSEVSTRGATSVSKSRHSSPRHYYPGKHYNRYNGSDKENIPREKGPYVAFNRSRNYHGDGRNSSYRSYRFGGGNSSHPKHHLALRIRDGEVNRSNESRYQRSASEWQIEHSPRISVEEFNSLRKGTLLHHVSDGIGHGGSERRGGGEWHDAQPNRSLESPGSYSLASKTVLSQRPPRIGKIELQRRVKNEATEDDQENVHHHSSRRIDVMDLIKLASAEDSERRKSATEDNNCLLDCGDVSGTNTIVPCDLPENVDVFPTVNYLPNSFSSDNHVPSDKNHANHHVQQYGATRLPSNVPSTFPSGKYSKCSNTFSSTNPPH</sequence>
<feature type="domain" description="Defective in germ line development protein 3-like KH5" evidence="2">
    <location>
        <begin position="367"/>
        <end position="446"/>
    </location>
</feature>
<accession>A0ABR1CGR5</accession>
<dbReference type="Gene3D" id="3.30.310.270">
    <property type="match status" value="1"/>
</dbReference>
<keyword evidence="4" id="KW-1185">Reference proteome</keyword>
<dbReference type="Pfam" id="PF17905">
    <property type="entry name" value="KH_GLD-3_4th"/>
    <property type="match status" value="1"/>
</dbReference>
<gene>
    <name evidence="3" type="primary">Necator_chrII.g7432</name>
    <name evidence="3" type="ORF">RB195_019639</name>
</gene>
<dbReference type="Proteomes" id="UP001303046">
    <property type="component" value="Unassembled WGS sequence"/>
</dbReference>
<protein>
    <recommendedName>
        <fullName evidence="2">Defective in germ line development protein 3-like KH5 domain-containing protein</fullName>
    </recommendedName>
</protein>
<feature type="region of interest" description="Disordered" evidence="1">
    <location>
        <begin position="553"/>
        <end position="606"/>
    </location>
</feature>
<evidence type="ECO:0000313" key="3">
    <source>
        <dbReference type="EMBL" id="KAK6737060.1"/>
    </source>
</evidence>
<organism evidence="3 4">
    <name type="scientific">Necator americanus</name>
    <name type="common">Human hookworm</name>
    <dbReference type="NCBI Taxonomy" id="51031"/>
    <lineage>
        <taxon>Eukaryota</taxon>
        <taxon>Metazoa</taxon>
        <taxon>Ecdysozoa</taxon>
        <taxon>Nematoda</taxon>
        <taxon>Chromadorea</taxon>
        <taxon>Rhabditida</taxon>
        <taxon>Rhabditina</taxon>
        <taxon>Rhabditomorpha</taxon>
        <taxon>Strongyloidea</taxon>
        <taxon>Ancylostomatidae</taxon>
        <taxon>Bunostominae</taxon>
        <taxon>Necator</taxon>
    </lineage>
</organism>
<feature type="region of interest" description="Disordered" evidence="1">
    <location>
        <begin position="699"/>
        <end position="769"/>
    </location>
</feature>
<dbReference type="InterPro" id="IPR041194">
    <property type="entry name" value="GLD-3-like_KH5"/>
</dbReference>
<feature type="compositionally biased region" description="Basic residues" evidence="1">
    <location>
        <begin position="578"/>
        <end position="594"/>
    </location>
</feature>
<reference evidence="3 4" key="1">
    <citation type="submission" date="2023-08" db="EMBL/GenBank/DDBJ databases">
        <title>A Necator americanus chromosomal reference genome.</title>
        <authorList>
            <person name="Ilik V."/>
            <person name="Petrzelkova K.J."/>
            <person name="Pardy F."/>
            <person name="Fuh T."/>
            <person name="Niatou-Singa F.S."/>
            <person name="Gouil Q."/>
            <person name="Baker L."/>
            <person name="Ritchie M.E."/>
            <person name="Jex A.R."/>
            <person name="Gazzola D."/>
            <person name="Li H."/>
            <person name="Toshio Fujiwara R."/>
            <person name="Zhan B."/>
            <person name="Aroian R.V."/>
            <person name="Pafco B."/>
            <person name="Schwarz E.M."/>
        </authorList>
    </citation>
    <scope>NUCLEOTIDE SEQUENCE [LARGE SCALE GENOMIC DNA]</scope>
    <source>
        <strain evidence="3 4">Aroian</strain>
        <tissue evidence="3">Whole animal</tissue>
    </source>
</reference>
<evidence type="ECO:0000256" key="1">
    <source>
        <dbReference type="SAM" id="MobiDB-lite"/>
    </source>
</evidence>
<feature type="compositionally biased region" description="Polar residues" evidence="1">
    <location>
        <begin position="553"/>
        <end position="577"/>
    </location>
</feature>
<name>A0ABR1CGR5_NECAM</name>
<comment type="caution">
    <text evidence="3">The sequence shown here is derived from an EMBL/GenBank/DDBJ whole genome shotgun (WGS) entry which is preliminary data.</text>
</comment>
<feature type="compositionally biased region" description="Basic and acidic residues" evidence="1">
    <location>
        <begin position="703"/>
        <end position="716"/>
    </location>
</feature>
<dbReference type="Pfam" id="PF22801">
    <property type="entry name" value="KH_GLD-3_1st"/>
    <property type="match status" value="1"/>
</dbReference>
<dbReference type="Gene3D" id="3.30.310.210">
    <property type="match status" value="1"/>
</dbReference>
<dbReference type="EMBL" id="JAVFWL010000002">
    <property type="protein sequence ID" value="KAK6737060.1"/>
    <property type="molecule type" value="Genomic_DNA"/>
</dbReference>
<evidence type="ECO:0000313" key="4">
    <source>
        <dbReference type="Proteomes" id="UP001303046"/>
    </source>
</evidence>
<feature type="compositionally biased region" description="Polar residues" evidence="1">
    <location>
        <begin position="717"/>
        <end position="736"/>
    </location>
</feature>